<dbReference type="Proteomes" id="UP000238430">
    <property type="component" value="Unassembled WGS sequence"/>
</dbReference>
<dbReference type="AlphaFoldDB" id="A0A2T1NBS0"/>
<evidence type="ECO:0000256" key="1">
    <source>
        <dbReference type="SAM" id="Phobius"/>
    </source>
</evidence>
<dbReference type="OrthoDB" id="6157812at2"/>
<accession>A0A2T1NBS0</accession>
<keyword evidence="1" id="KW-0472">Membrane</keyword>
<name>A0A2T1NBS0_9FLAO</name>
<protein>
    <recommendedName>
        <fullName evidence="4">Coenzyme Q (Ubiquinone) biosynthesis protein Coq4</fullName>
    </recommendedName>
</protein>
<comment type="caution">
    <text evidence="2">The sequence shown here is derived from an EMBL/GenBank/DDBJ whole genome shotgun (WGS) entry which is preliminary data.</text>
</comment>
<keyword evidence="1" id="KW-0812">Transmembrane</keyword>
<dbReference type="EMBL" id="PXOT01000023">
    <property type="protein sequence ID" value="PSG89853.1"/>
    <property type="molecule type" value="Genomic_DNA"/>
</dbReference>
<evidence type="ECO:0000313" key="3">
    <source>
        <dbReference type="Proteomes" id="UP000238430"/>
    </source>
</evidence>
<keyword evidence="3" id="KW-1185">Reference proteome</keyword>
<dbReference type="RefSeq" id="WP_106678918.1">
    <property type="nucleotide sequence ID" value="NZ_JACHWV010000008.1"/>
</dbReference>
<reference evidence="2 3" key="1">
    <citation type="submission" date="2018-03" db="EMBL/GenBank/DDBJ databases">
        <title>Mesoflavibacter sp. HG37 and Mesoflavibacter sp. HG96 sp.nov., two marine bacteria isolated from seawater of Western Pacific Ocean.</title>
        <authorList>
            <person name="Cheng H."/>
            <person name="Wu Y.-H."/>
            <person name="Guo L.-L."/>
            <person name="Xu X.-W."/>
        </authorList>
    </citation>
    <scope>NUCLEOTIDE SEQUENCE [LARGE SCALE GENOMIC DNA]</scope>
    <source>
        <strain evidence="2 3">KCTC 42117</strain>
    </source>
</reference>
<evidence type="ECO:0008006" key="4">
    <source>
        <dbReference type="Google" id="ProtNLM"/>
    </source>
</evidence>
<proteinExistence type="predicted"/>
<feature type="transmembrane region" description="Helical" evidence="1">
    <location>
        <begin position="98"/>
        <end position="115"/>
    </location>
</feature>
<evidence type="ECO:0000313" key="2">
    <source>
        <dbReference type="EMBL" id="PSG89853.1"/>
    </source>
</evidence>
<sequence length="166" mass="19716">MRRYRKNLVAFLFEITQGIYTKYFKKNKPWNLTKLDLLKYTKTSFGYKLGVFLDQNGFDLIPKAERHDAYHVITGYTSKEEDEIALQYLCFGNGKRSLYLYGVVCLGTIILPEYYRYYLKSYHLGKNLNRFYDLDFKGLLKTDFQTLKTSIFNKNQLKNETLNTTI</sequence>
<gene>
    <name evidence="2" type="ORF">C7H61_08595</name>
</gene>
<keyword evidence="1" id="KW-1133">Transmembrane helix</keyword>
<organism evidence="2 3">
    <name type="scientific">Mesoflavibacter zeaxanthinifaciens subsp. sabulilitoris</name>
    <dbReference type="NCBI Taxonomy" id="1520893"/>
    <lineage>
        <taxon>Bacteria</taxon>
        <taxon>Pseudomonadati</taxon>
        <taxon>Bacteroidota</taxon>
        <taxon>Flavobacteriia</taxon>
        <taxon>Flavobacteriales</taxon>
        <taxon>Flavobacteriaceae</taxon>
        <taxon>Mesoflavibacter</taxon>
    </lineage>
</organism>